<comment type="caution">
    <text evidence="8">The sequence shown here is derived from an EMBL/GenBank/DDBJ whole genome shotgun (WGS) entry which is preliminary data.</text>
</comment>
<dbReference type="AlphaFoldDB" id="A0A8J6DN42"/>
<keyword evidence="4" id="KW-0442">Lipid degradation</keyword>
<dbReference type="GO" id="GO:0006689">
    <property type="term" value="P:ganglioside catabolic process"/>
    <property type="evidence" value="ECO:0007669"/>
    <property type="project" value="TreeGrafter"/>
</dbReference>
<gene>
    <name evidence="8" type="ORF">J0S82_013547</name>
</gene>
<dbReference type="PANTHER" id="PTHR10628:SF6">
    <property type="entry name" value="SIALIDASE-2"/>
    <property type="match status" value="1"/>
</dbReference>
<protein>
    <recommendedName>
        <fullName evidence="3">exo-alpha-sialidase</fullName>
        <ecNumber evidence="3">3.2.1.18</ecNumber>
    </recommendedName>
</protein>
<evidence type="ECO:0000313" key="9">
    <source>
        <dbReference type="Proteomes" id="UP000700334"/>
    </source>
</evidence>
<dbReference type="Gene3D" id="2.120.10.10">
    <property type="match status" value="1"/>
</dbReference>
<dbReference type="GO" id="GO:0005737">
    <property type="term" value="C:cytoplasm"/>
    <property type="evidence" value="ECO:0007669"/>
    <property type="project" value="TreeGrafter"/>
</dbReference>
<dbReference type="Proteomes" id="UP000700334">
    <property type="component" value="Unassembled WGS sequence"/>
</dbReference>
<evidence type="ECO:0000256" key="5">
    <source>
        <dbReference type="ARBA" id="ARBA00023277"/>
    </source>
</evidence>
<evidence type="ECO:0000256" key="4">
    <source>
        <dbReference type="ARBA" id="ARBA00022963"/>
    </source>
</evidence>
<dbReference type="GO" id="GO:0004308">
    <property type="term" value="F:exo-alpha-sialidase activity"/>
    <property type="evidence" value="ECO:0007669"/>
    <property type="project" value="UniProtKB-EC"/>
</dbReference>
<keyword evidence="9" id="KW-1185">Reference proteome</keyword>
<accession>A0A8J6DN42</accession>
<reference evidence="8" key="1">
    <citation type="journal article" date="2021" name="Evol. Appl.">
        <title>The genome of the Pyrenean desman and the effects of bottlenecks and inbreeding on the genomic landscape of an endangered species.</title>
        <authorList>
            <person name="Escoda L."/>
            <person name="Castresana J."/>
        </authorList>
    </citation>
    <scope>NUCLEOTIDE SEQUENCE</scope>
    <source>
        <strain evidence="8">IBE-C5619</strain>
    </source>
</reference>
<evidence type="ECO:0000256" key="3">
    <source>
        <dbReference type="ARBA" id="ARBA00012733"/>
    </source>
</evidence>
<organism evidence="8 9">
    <name type="scientific">Galemys pyrenaicus</name>
    <name type="common">Iberian desman</name>
    <name type="synonym">Pyrenean desman</name>
    <dbReference type="NCBI Taxonomy" id="202257"/>
    <lineage>
        <taxon>Eukaryota</taxon>
        <taxon>Metazoa</taxon>
        <taxon>Chordata</taxon>
        <taxon>Craniata</taxon>
        <taxon>Vertebrata</taxon>
        <taxon>Euteleostomi</taxon>
        <taxon>Mammalia</taxon>
        <taxon>Eutheria</taxon>
        <taxon>Laurasiatheria</taxon>
        <taxon>Eulipotyphla</taxon>
        <taxon>Talpidae</taxon>
        <taxon>Galemys</taxon>
    </lineage>
</organism>
<keyword evidence="6" id="KW-0326">Glycosidase</keyword>
<evidence type="ECO:0000313" key="8">
    <source>
        <dbReference type="EMBL" id="KAG8515572.1"/>
    </source>
</evidence>
<comment type="similarity">
    <text evidence="2">Belongs to the glycosyl hydrolase 33 family.</text>
</comment>
<dbReference type="SUPFAM" id="SSF50939">
    <property type="entry name" value="Sialidases"/>
    <property type="match status" value="1"/>
</dbReference>
<dbReference type="InterPro" id="IPR026856">
    <property type="entry name" value="Sialidase_fam"/>
</dbReference>
<proteinExistence type="inferred from homology"/>
<dbReference type="Pfam" id="PF13088">
    <property type="entry name" value="BNR_2"/>
    <property type="match status" value="1"/>
</dbReference>
<dbReference type="GO" id="GO:0009313">
    <property type="term" value="P:oligosaccharide catabolic process"/>
    <property type="evidence" value="ECO:0007669"/>
    <property type="project" value="TreeGrafter"/>
</dbReference>
<dbReference type="CDD" id="cd15482">
    <property type="entry name" value="Sialidase_non-viral"/>
    <property type="match status" value="1"/>
</dbReference>
<dbReference type="EMBL" id="JAGFMF010011706">
    <property type="protein sequence ID" value="KAG8515572.1"/>
    <property type="molecule type" value="Genomic_DNA"/>
</dbReference>
<keyword evidence="5" id="KW-0119">Carbohydrate metabolism</keyword>
<comment type="catalytic activity">
    <reaction evidence="1">
        <text>Hydrolysis of alpha-(2-&gt;3)-, alpha-(2-&gt;6)-, alpha-(2-&gt;8)- glycosidic linkages of terminal sialic acid residues in oligosaccharides, glycoproteins, glycolipids, colominic acid and synthetic substrates.</text>
        <dbReference type="EC" id="3.2.1.18"/>
    </reaction>
</comment>
<name>A0A8J6DN42_GALPY</name>
<dbReference type="InterPro" id="IPR036278">
    <property type="entry name" value="Sialidase_sf"/>
</dbReference>
<evidence type="ECO:0000256" key="2">
    <source>
        <dbReference type="ARBA" id="ARBA00009348"/>
    </source>
</evidence>
<keyword evidence="6" id="KW-0378">Hydrolase</keyword>
<dbReference type="InterPro" id="IPR011040">
    <property type="entry name" value="Sialidase"/>
</dbReference>
<dbReference type="GO" id="GO:0016020">
    <property type="term" value="C:membrane"/>
    <property type="evidence" value="ECO:0007669"/>
    <property type="project" value="TreeGrafter"/>
</dbReference>
<evidence type="ECO:0000256" key="6">
    <source>
        <dbReference type="ARBA" id="ARBA00023295"/>
    </source>
</evidence>
<sequence length="296" mass="32001">MNPCPVYDEVTGILFLFFIAVPGQVSEHDQLHSKVNVTRLCQVTSADLGRSWSPASDLTGPAIGSTYGEWATFAVGPGHCLQLRNRTRSLLLPAYAYRVPRAPGRPAPAAFCFASHDHGLTWGRGDFAAPDTLECQVAEVGRGRQRLVYLNARSPLGARVQAQSANDGLTFQRPQPVPKLVEPPPSGCHGSVVSFPSPRSGARASDTWLLYAHPTDPQHRANLGLYLNERPPEPEAWSEPSLLAAGGCAYSDLQAMGLGPDGSPLFGCLYESGNYEEIVFLMFTLRQAFPAAFPPQ</sequence>
<dbReference type="OrthoDB" id="2739686at2759"/>
<evidence type="ECO:0000256" key="1">
    <source>
        <dbReference type="ARBA" id="ARBA00000427"/>
    </source>
</evidence>
<evidence type="ECO:0000259" key="7">
    <source>
        <dbReference type="Pfam" id="PF13088"/>
    </source>
</evidence>
<dbReference type="PANTHER" id="PTHR10628">
    <property type="entry name" value="SIALIDASE"/>
    <property type="match status" value="1"/>
</dbReference>
<dbReference type="EC" id="3.2.1.18" evidence="3"/>
<keyword evidence="4" id="KW-0443">Lipid metabolism</keyword>
<feature type="domain" description="Sialidase" evidence="7">
    <location>
        <begin position="1"/>
        <end position="256"/>
    </location>
</feature>